<dbReference type="InterPro" id="IPR027839">
    <property type="entry name" value="DUF4432"/>
</dbReference>
<reference evidence="1 2" key="1">
    <citation type="submission" date="2019-03" db="EMBL/GenBank/DDBJ databases">
        <title>Metabolic potential of uncultured bacteria and archaea associated with petroleum seepage in deep-sea sediments.</title>
        <authorList>
            <person name="Dong X."/>
            <person name="Hubert C."/>
        </authorList>
    </citation>
    <scope>NUCLEOTIDE SEQUENCE [LARGE SCALE GENOMIC DNA]</scope>
    <source>
        <strain evidence="1">E29_bin28</strain>
    </source>
</reference>
<evidence type="ECO:0000313" key="2">
    <source>
        <dbReference type="Proteomes" id="UP000316925"/>
    </source>
</evidence>
<dbReference type="EMBL" id="SOIJ01000177">
    <property type="protein sequence ID" value="TET92799.1"/>
    <property type="molecule type" value="Genomic_DNA"/>
</dbReference>
<dbReference type="Proteomes" id="UP000316925">
    <property type="component" value="Unassembled WGS sequence"/>
</dbReference>
<proteinExistence type="predicted"/>
<protein>
    <submittedName>
        <fullName evidence="1">DUF4432 family protein</fullName>
    </submittedName>
</protein>
<name>A0A523YMS9_UNCAE</name>
<dbReference type="Gene3D" id="2.70.98.10">
    <property type="match status" value="1"/>
</dbReference>
<accession>A0A523YMS9</accession>
<gene>
    <name evidence="1" type="ORF">E3J33_03040</name>
</gene>
<evidence type="ECO:0000313" key="1">
    <source>
        <dbReference type="EMBL" id="TET92799.1"/>
    </source>
</evidence>
<comment type="caution">
    <text evidence="1">The sequence shown here is derived from an EMBL/GenBank/DDBJ whole genome shotgun (WGS) entry which is preliminary data.</text>
</comment>
<dbReference type="GO" id="GO:0030246">
    <property type="term" value="F:carbohydrate binding"/>
    <property type="evidence" value="ECO:0007669"/>
    <property type="project" value="InterPro"/>
</dbReference>
<dbReference type="AlphaFoldDB" id="A0A523YMS9"/>
<organism evidence="1 2">
    <name type="scientific">Aerophobetes bacterium</name>
    <dbReference type="NCBI Taxonomy" id="2030807"/>
    <lineage>
        <taxon>Bacteria</taxon>
        <taxon>Candidatus Aerophobota</taxon>
    </lineage>
</organism>
<sequence length="357" mass="40421">MAEIFGKKYTREELTRFTGDISQIAGMKQYELLEGKGRGVRALDVWTGTGFFFTVLLDRGMDISQARYCGKSLCWRSSTGDVHPHAFDSRGLGWLRSFFGGLLTTCGLTYCGAPCQDEGEDLGLHGRISHIPADRVCLDEEWKEDDYILSVKGRMRESVVFGENIVLTRCISARLGESKLWIHDVVENQGFRRSPFMILYHINGGFPAVAEGARLISPTREVRPRDQEAEIGKEDYHKFTAPIPGFKEKVYYHEMKEDASGLIHCALVNEDFEGGFGFYVSYKKSQLPRFIEWKMMGESDYVVGMEPANCGVEGRDKERQRGTLKFLEPGEKKEFDLEIGVLDGKEAINEFKKLVEG</sequence>
<dbReference type="CDD" id="cd09023">
    <property type="entry name" value="Aldose_epim_Ec_c4013"/>
    <property type="match status" value="1"/>
</dbReference>
<dbReference type="Pfam" id="PF14486">
    <property type="entry name" value="DUF4432"/>
    <property type="match status" value="1"/>
</dbReference>
<dbReference type="InterPro" id="IPR014718">
    <property type="entry name" value="GH-type_carb-bd"/>
</dbReference>